<dbReference type="PANTHER" id="PTHR22603:SF93">
    <property type="entry name" value="RE24176P"/>
    <property type="match status" value="1"/>
</dbReference>
<dbReference type="InterPro" id="IPR011009">
    <property type="entry name" value="Kinase-like_dom_sf"/>
</dbReference>
<dbReference type="GO" id="GO:0004305">
    <property type="term" value="F:ethanolamine kinase activity"/>
    <property type="evidence" value="ECO:0007669"/>
    <property type="project" value="TreeGrafter"/>
</dbReference>
<evidence type="ECO:0000256" key="1">
    <source>
        <dbReference type="ARBA" id="ARBA00038211"/>
    </source>
</evidence>
<dbReference type="FunCoup" id="D8LW19">
    <property type="interactions" value="83"/>
</dbReference>
<organism evidence="2">
    <name type="scientific">Blastocystis hominis</name>
    <dbReference type="NCBI Taxonomy" id="12968"/>
    <lineage>
        <taxon>Eukaryota</taxon>
        <taxon>Sar</taxon>
        <taxon>Stramenopiles</taxon>
        <taxon>Bigyra</taxon>
        <taxon>Opalozoa</taxon>
        <taxon>Opalinata</taxon>
        <taxon>Blastocystidae</taxon>
        <taxon>Blastocystis</taxon>
    </lineage>
</organism>
<sequence length="302" mass="35490">MYTLHLNTLGTSDLFSSSILCISRYYFCLVDYGQYSWINGIYTQLLHPTLVWSKTRVCTFFIDYCLDGLTNIIYRVYKNKCPDDYPILFRIYGAESNKYLNRAKELEFLSILSKHNFGVKLIQHFPEGRLEVWRVGFKVSLNDCGCRDPLLSRQIAEKLADLHNIPIEGSMFCSFTDMLRSWTSLCEKCLSADAFEGFSLNNLSQEISLNEELIRNECHDFVYGHQDLLRGNVLRNSNGDVLLVDFEYCCILPAPLDICHHYCEWMTRYDSDSYWIDWRLHPNEDEERNFIAAYLHRRRFGT</sequence>
<name>D8LW19_BLAHO</name>
<reference evidence="2" key="1">
    <citation type="submission" date="2010-02" db="EMBL/GenBank/DDBJ databases">
        <title>Sequencing and annotation of the Blastocystis hominis genome.</title>
        <authorList>
            <person name="Wincker P."/>
        </authorList>
    </citation>
    <scope>NUCLEOTIDE SEQUENCE</scope>
    <source>
        <strain evidence="2">Singapore isolate B</strain>
    </source>
</reference>
<proteinExistence type="inferred from homology"/>
<dbReference type="Proteomes" id="UP000008312">
    <property type="component" value="Unassembled WGS sequence"/>
</dbReference>
<gene>
    <name evidence="2" type="ORF">GSBLH_T00000400001</name>
</gene>
<evidence type="ECO:0000313" key="3">
    <source>
        <dbReference type="Proteomes" id="UP000008312"/>
    </source>
</evidence>
<evidence type="ECO:0008006" key="4">
    <source>
        <dbReference type="Google" id="ProtNLM"/>
    </source>
</evidence>
<keyword evidence="3" id="KW-1185">Reference proteome</keyword>
<evidence type="ECO:0000313" key="2">
    <source>
        <dbReference type="EMBL" id="CBK20008.2"/>
    </source>
</evidence>
<dbReference type="GO" id="GO:0006646">
    <property type="term" value="P:phosphatidylethanolamine biosynthetic process"/>
    <property type="evidence" value="ECO:0007669"/>
    <property type="project" value="TreeGrafter"/>
</dbReference>
<dbReference type="OrthoDB" id="10267235at2759"/>
<dbReference type="GO" id="GO:0004103">
    <property type="term" value="F:choline kinase activity"/>
    <property type="evidence" value="ECO:0007669"/>
    <property type="project" value="TreeGrafter"/>
</dbReference>
<dbReference type="RefSeq" id="XP_012894056.1">
    <property type="nucleotide sequence ID" value="XM_013038602.1"/>
</dbReference>
<dbReference type="EMBL" id="FN668638">
    <property type="protein sequence ID" value="CBK20008.2"/>
    <property type="molecule type" value="Genomic_DNA"/>
</dbReference>
<dbReference type="GO" id="GO:0005737">
    <property type="term" value="C:cytoplasm"/>
    <property type="evidence" value="ECO:0007669"/>
    <property type="project" value="TreeGrafter"/>
</dbReference>
<accession>D8LW19</accession>
<dbReference type="Gene3D" id="3.30.200.20">
    <property type="entry name" value="Phosphorylase Kinase, domain 1"/>
    <property type="match status" value="1"/>
</dbReference>
<dbReference type="Pfam" id="PF01633">
    <property type="entry name" value="Choline_kinase"/>
    <property type="match status" value="1"/>
</dbReference>
<dbReference type="Gene3D" id="3.90.1200.10">
    <property type="match status" value="1"/>
</dbReference>
<protein>
    <recommendedName>
        <fullName evidence="4">Aminoglycoside phosphotransferase domain-containing protein</fullName>
    </recommendedName>
</protein>
<dbReference type="InParanoid" id="D8LW19"/>
<comment type="similarity">
    <text evidence="1">Belongs to the choline/ethanolamine kinase family.</text>
</comment>
<dbReference type="GeneID" id="24917711"/>
<dbReference type="AlphaFoldDB" id="D8LW19"/>
<dbReference type="PANTHER" id="PTHR22603">
    <property type="entry name" value="CHOLINE/ETHANOALAMINE KINASE"/>
    <property type="match status" value="1"/>
</dbReference>
<dbReference type="SUPFAM" id="SSF56112">
    <property type="entry name" value="Protein kinase-like (PK-like)"/>
    <property type="match status" value="1"/>
</dbReference>